<accession>A0ABN7APB2</accession>
<dbReference type="EMBL" id="AP028913">
    <property type="protein sequence ID" value="BES94052.1"/>
    <property type="molecule type" value="Genomic_DNA"/>
</dbReference>
<name>A0ABN7APB2_9HEMI</name>
<evidence type="ECO:0000313" key="2">
    <source>
        <dbReference type="EMBL" id="BES94056.1"/>
    </source>
</evidence>
<dbReference type="Proteomes" id="UP001307889">
    <property type="component" value="Chromosome 5"/>
</dbReference>
<proteinExistence type="predicted"/>
<evidence type="ECO:0000313" key="3">
    <source>
        <dbReference type="Proteomes" id="UP001307889"/>
    </source>
</evidence>
<dbReference type="PANTHER" id="PTHR46113:SF1">
    <property type="entry name" value="PEPTIDASE M17 LEUCYL AMINOPEPTIDASE N-TERMINAL DOMAIN-CONTAINING PROTEIN"/>
    <property type="match status" value="1"/>
</dbReference>
<reference evidence="2 3" key="1">
    <citation type="submission" date="2023-09" db="EMBL/GenBank/DDBJ databases">
        <title>Nesidiocoris tenuis whole genome shotgun sequence.</title>
        <authorList>
            <person name="Shibata T."/>
            <person name="Shimoda M."/>
            <person name="Kobayashi T."/>
            <person name="Uehara T."/>
        </authorList>
    </citation>
    <scope>NUCLEOTIDE SEQUENCE [LARGE SCALE GENOMIC DNA]</scope>
    <source>
        <strain evidence="2 3">Japan</strain>
    </source>
</reference>
<protein>
    <submittedName>
        <fullName evidence="2">Uncharacterized protein</fullName>
    </submittedName>
</protein>
<reference evidence="2" key="2">
    <citation type="submission" date="2023-09" db="EMBL/GenBank/DDBJ databases">
        <authorList>
            <consortium name="Insect Design Technology Group"/>
            <person name="Shibata T."/>
            <person name="Kobayashi T."/>
            <person name="Uehara T."/>
        </authorList>
    </citation>
    <scope>NUCLEOTIDE SEQUENCE</scope>
    <source>
        <strain evidence="2">Japan</strain>
    </source>
</reference>
<organism evidence="2 3">
    <name type="scientific">Nesidiocoris tenuis</name>
    <dbReference type="NCBI Taxonomy" id="355587"/>
    <lineage>
        <taxon>Eukaryota</taxon>
        <taxon>Metazoa</taxon>
        <taxon>Ecdysozoa</taxon>
        <taxon>Arthropoda</taxon>
        <taxon>Hexapoda</taxon>
        <taxon>Insecta</taxon>
        <taxon>Pterygota</taxon>
        <taxon>Neoptera</taxon>
        <taxon>Paraneoptera</taxon>
        <taxon>Hemiptera</taxon>
        <taxon>Heteroptera</taxon>
        <taxon>Panheteroptera</taxon>
        <taxon>Cimicomorpha</taxon>
        <taxon>Miridae</taxon>
        <taxon>Dicyphina</taxon>
        <taxon>Nesidiocoris</taxon>
    </lineage>
</organism>
<evidence type="ECO:0000313" key="1">
    <source>
        <dbReference type="EMBL" id="BES94052.1"/>
    </source>
</evidence>
<dbReference type="PANTHER" id="PTHR46113">
    <property type="entry name" value="SNAC DOMAIN-CONTAINING PROTEIN"/>
    <property type="match status" value="1"/>
</dbReference>
<gene>
    <name evidence="1" type="ORF">NTJ_06861</name>
    <name evidence="2" type="ORF">NTJ_06866</name>
</gene>
<keyword evidence="3" id="KW-1185">Reference proteome</keyword>
<dbReference type="EMBL" id="AP028913">
    <property type="protein sequence ID" value="BES94056.1"/>
    <property type="molecule type" value="Genomic_DNA"/>
</dbReference>
<sequence length="187" mass="21560">MQLVENIDRIRSVHAKATAEAEKKICLWYLSEEKIALALFDEVRPAKEREGLVHSIQHKIDAEDPMKKRVMPFQQLKVTPISNLGTVKTARFFKIFGFDDDFGSHPVESWSENPNYRRCKQAVDGLNVVNDHAERSIKLIQDYNRLLTTKEAAFQNILLTVAEHKKTLPNVKKSTLAKKYSKYFNLS</sequence>